<dbReference type="AlphaFoldDB" id="A0A6A4I378"/>
<proteinExistence type="predicted"/>
<evidence type="ECO:0000313" key="3">
    <source>
        <dbReference type="Proteomes" id="UP000799118"/>
    </source>
</evidence>
<protein>
    <submittedName>
        <fullName evidence="2">Uncharacterized protein</fullName>
    </submittedName>
</protein>
<name>A0A6A4I378_9AGAR</name>
<keyword evidence="1" id="KW-1133">Transmembrane helix</keyword>
<gene>
    <name evidence="2" type="ORF">BT96DRAFT_397637</name>
</gene>
<reference evidence="2" key="1">
    <citation type="journal article" date="2019" name="Environ. Microbiol.">
        <title>Fungal ecological strategies reflected in gene transcription - a case study of two litter decomposers.</title>
        <authorList>
            <person name="Barbi F."/>
            <person name="Kohler A."/>
            <person name="Barry K."/>
            <person name="Baskaran P."/>
            <person name="Daum C."/>
            <person name="Fauchery L."/>
            <person name="Ihrmark K."/>
            <person name="Kuo A."/>
            <person name="LaButti K."/>
            <person name="Lipzen A."/>
            <person name="Morin E."/>
            <person name="Grigoriev I.V."/>
            <person name="Henrissat B."/>
            <person name="Lindahl B."/>
            <person name="Martin F."/>
        </authorList>
    </citation>
    <scope>NUCLEOTIDE SEQUENCE</scope>
    <source>
        <strain evidence="2">JB14</strain>
    </source>
</reference>
<keyword evidence="1" id="KW-0812">Transmembrane</keyword>
<keyword evidence="3" id="KW-1185">Reference proteome</keyword>
<accession>A0A6A4I378</accession>
<dbReference type="Proteomes" id="UP000799118">
    <property type="component" value="Unassembled WGS sequence"/>
</dbReference>
<dbReference type="EMBL" id="ML769413">
    <property type="protein sequence ID" value="KAE9404881.1"/>
    <property type="molecule type" value="Genomic_DNA"/>
</dbReference>
<sequence>MIYRMLRESLCLKHCQFRTRRVPVGNLTKVLRVRSANVSSQSNFVVNFIGSGVIVLVGISLLQETTR</sequence>
<keyword evidence="1" id="KW-0472">Membrane</keyword>
<evidence type="ECO:0000256" key="1">
    <source>
        <dbReference type="SAM" id="Phobius"/>
    </source>
</evidence>
<feature type="transmembrane region" description="Helical" evidence="1">
    <location>
        <begin position="44"/>
        <end position="62"/>
    </location>
</feature>
<evidence type="ECO:0000313" key="2">
    <source>
        <dbReference type="EMBL" id="KAE9404881.1"/>
    </source>
</evidence>
<organism evidence="2 3">
    <name type="scientific">Gymnopus androsaceus JB14</name>
    <dbReference type="NCBI Taxonomy" id="1447944"/>
    <lineage>
        <taxon>Eukaryota</taxon>
        <taxon>Fungi</taxon>
        <taxon>Dikarya</taxon>
        <taxon>Basidiomycota</taxon>
        <taxon>Agaricomycotina</taxon>
        <taxon>Agaricomycetes</taxon>
        <taxon>Agaricomycetidae</taxon>
        <taxon>Agaricales</taxon>
        <taxon>Marasmiineae</taxon>
        <taxon>Omphalotaceae</taxon>
        <taxon>Gymnopus</taxon>
    </lineage>
</organism>